<comment type="caution">
    <text evidence="7">The sequence shown here is derived from an EMBL/GenBank/DDBJ whole genome shotgun (WGS) entry which is preliminary data.</text>
</comment>
<gene>
    <name evidence="7" type="ORF">H4219_000301</name>
</gene>
<dbReference type="EMBL" id="JANBPU010000002">
    <property type="protein sequence ID" value="KAJ1921954.1"/>
    <property type="molecule type" value="Genomic_DNA"/>
</dbReference>
<dbReference type="Proteomes" id="UP001150538">
    <property type="component" value="Unassembled WGS sequence"/>
</dbReference>
<keyword evidence="3" id="KW-0805">Transcription regulation</keyword>
<evidence type="ECO:0000313" key="7">
    <source>
        <dbReference type="EMBL" id="KAJ1921954.1"/>
    </source>
</evidence>
<organism evidence="7 8">
    <name type="scientific">Mycoemilia scoparia</name>
    <dbReference type="NCBI Taxonomy" id="417184"/>
    <lineage>
        <taxon>Eukaryota</taxon>
        <taxon>Fungi</taxon>
        <taxon>Fungi incertae sedis</taxon>
        <taxon>Zoopagomycota</taxon>
        <taxon>Kickxellomycotina</taxon>
        <taxon>Kickxellomycetes</taxon>
        <taxon>Kickxellales</taxon>
        <taxon>Kickxellaceae</taxon>
        <taxon>Mycoemilia</taxon>
    </lineage>
</organism>
<dbReference type="GO" id="GO:0010628">
    <property type="term" value="P:positive regulation of gene expression"/>
    <property type="evidence" value="ECO:0007669"/>
    <property type="project" value="TreeGrafter"/>
</dbReference>
<dbReference type="GO" id="GO:0006357">
    <property type="term" value="P:regulation of transcription by RNA polymerase II"/>
    <property type="evidence" value="ECO:0007669"/>
    <property type="project" value="TreeGrafter"/>
</dbReference>
<dbReference type="GO" id="GO:0005667">
    <property type="term" value="C:transcription regulator complex"/>
    <property type="evidence" value="ECO:0007669"/>
    <property type="project" value="TreeGrafter"/>
</dbReference>
<evidence type="ECO:0000256" key="1">
    <source>
        <dbReference type="ARBA" id="ARBA00004123"/>
    </source>
</evidence>
<dbReference type="PANTHER" id="PTHR12691:SF10">
    <property type="entry name" value="MEDIATOR OF RNA POLYMERASE II TRANSCRIPTION SUBUNIT 23"/>
    <property type="match status" value="1"/>
</dbReference>
<reference evidence="7" key="1">
    <citation type="submission" date="2022-07" db="EMBL/GenBank/DDBJ databases">
        <title>Phylogenomic reconstructions and comparative analyses of Kickxellomycotina fungi.</title>
        <authorList>
            <person name="Reynolds N.K."/>
            <person name="Stajich J.E."/>
            <person name="Barry K."/>
            <person name="Grigoriev I.V."/>
            <person name="Crous P."/>
            <person name="Smith M.E."/>
        </authorList>
    </citation>
    <scope>NUCLEOTIDE SEQUENCE</scope>
    <source>
        <strain evidence="7">NBRC 100468</strain>
    </source>
</reference>
<dbReference type="InterPro" id="IPR021629">
    <property type="entry name" value="Mediator_Med23"/>
</dbReference>
<dbReference type="OrthoDB" id="9982951at2759"/>
<dbReference type="GO" id="GO:0016592">
    <property type="term" value="C:mediator complex"/>
    <property type="evidence" value="ECO:0007669"/>
    <property type="project" value="TreeGrafter"/>
</dbReference>
<sequence length="1644" mass="187774">MNTFDERPIKRQKQQQSDVDEDLSAITKKIVTGFSSASMTQSTTDTISLIIKYVEQLCDSSPALDAAMSGLDEIYYGLAQKLISGMYINTRSGGAESQMNGNPKNSLYVSNANINKHNGNSISGSRKGARHPLPNSMYNRNIQMGTDDAYKKFENEYRLLAQLFNSKRPRTWEKAVGIIVKITKLVTRTSESTLTQCSENHKLPRVLSEDVCRDTVRSAWKALLGELEYEWGLVNDTNTPRSLTWIPCLESTHKLLDCYLGRDDEKLNSYLISHFALSRDLDPGIAVSESGVLSREMQTIVDLCVGRKRRLGRILFPPDASWPLISHASRSHTVKHIYDQPQYSCVRETLTWEEIEQGPSADKYVSDLLFQRASMDEVLSASYNHSTIKKEIVEAALRRNHIYFGNQLSRLRESISQHATDSRELLSKVLLEAIVKKVSDVVDHIRSVCDFQTSRTSPDSAIMVVPKNIQYWELMNEVADQIYSLVGNGYITYLDIHKEFKELSFPKDWDIIPPYTPKNDNAYTWLLLQIISIDCNICTAFKEDLSGDEKLLEDLFTMYNPQQTMSKDAFYLRDLSINSLTQTLWDHIQDRSGLKYRQPNMQAIMSISKAAVPISNHRKALLSKKPYNADKFTLSESLIIGFIAQFQSNNSLQILYSMLVPSDKYSVGTLPNPSTKYLIGEKLDYKMLDYLNVNCKNRFLKAIYKDMFDHENGIQFQGAVKAEHEKLNAVNCVSPYVIDTVYRLLYNAPYTNELMMKEVLEKLRRCDQAMATQGDKLHFSFQVLRWLYTIYQLMNCRLLRFFKYYAHASHLIHHLRHSLVHIKHPQLYRSVECFALCLVNLQHEVEFLQALLNPEYHGIPLNKSPTLDKNPKQPINYCKPKEPWFECEMLSRNAVMVISRIILMRGLGDARGLSPSDFLESLSASPAHWDPSALRYMPAPIRKYYNSIKTRSLSFPNPNAVRSDIQAAYAHHTSNNGNSGGGASFNATFFSPDSKGQDIGMLISYYSQPDNQPTFLCVLWEVFKTPIINNDRNLAYLLSLARRIILGFPLSRLANYTATLIDYIVYGITKGNNTSASEADQNTKSLLDDFTWKFQLVRHEHILYALSRGEHDLRTDNVRCDLIRYIILDSPPFVDRLNEWHSLNFLGRYWTDSDHQAKQDAYLKKFPEFFEYEGYLSLKGVPMHPPPSLPLPAYYENGMGRLLPVLEFSLGRIIEAERRDLLIDICDRMGILFRLHQVPLTTLMNTLFVYFGSPVIHDSRALRSMILSLLDMSQQGFTEEFEQFVHNKVNDDSHIGDSYILQVMERVTRIISRHIDPPIKPNLPETHYREIPNPVLLCLTECAVEVLTWWCLSRCGDSVSQLPANRKHARTESEFLEEEHARRIHGENWRIGKRWLQIVLEPKGMVDRLTCKPVSYMHATGLFANVLPDDLMTFPIVRHLYTIITEEKLLKVFSGPKVFFSFVQLTQSGYKPGIAAGSTVFASSIAFDSFDRNYARGTTNVPNSYLVVLHSVFHYGGIGAFTALSETVHKIATEGELTTDIQLLYMCAVVGPILYRLDAHRETMVPILCDLFSILARILPNIRINAKESTDAIEQIVDFFHFVKEKFDPGPALWNKAAKLIPSFPQPLIPRFYGLLSPGSTGTT</sequence>
<evidence type="ECO:0000256" key="2">
    <source>
        <dbReference type="ARBA" id="ARBA00010222"/>
    </source>
</evidence>
<evidence type="ECO:0000256" key="4">
    <source>
        <dbReference type="ARBA" id="ARBA00023163"/>
    </source>
</evidence>
<keyword evidence="5" id="KW-0539">Nucleus</keyword>
<comment type="similarity">
    <text evidence="2">Belongs to the Mediator complex subunit 23 family.</text>
</comment>
<evidence type="ECO:0000256" key="3">
    <source>
        <dbReference type="ARBA" id="ARBA00023015"/>
    </source>
</evidence>
<dbReference type="PANTHER" id="PTHR12691">
    <property type="entry name" value="MEDIATOR OF RNA POLYMERASE II TRANSCRIPTION SUBUNIT 23"/>
    <property type="match status" value="1"/>
</dbReference>
<accession>A0A9W8DX49</accession>
<evidence type="ECO:0008006" key="9">
    <source>
        <dbReference type="Google" id="ProtNLM"/>
    </source>
</evidence>
<name>A0A9W8DX49_9FUNG</name>
<evidence type="ECO:0000313" key="8">
    <source>
        <dbReference type="Proteomes" id="UP001150538"/>
    </source>
</evidence>
<dbReference type="Pfam" id="PF11573">
    <property type="entry name" value="Med23"/>
    <property type="match status" value="2"/>
</dbReference>
<comment type="subcellular location">
    <subcellularLocation>
        <location evidence="1">Nucleus</location>
    </subcellularLocation>
</comment>
<protein>
    <recommendedName>
        <fullName evidence="9">Mediator of RNA polymerase II transcription subunit 23</fullName>
    </recommendedName>
</protein>
<keyword evidence="4" id="KW-0804">Transcription</keyword>
<evidence type="ECO:0000256" key="6">
    <source>
        <dbReference type="SAM" id="MobiDB-lite"/>
    </source>
</evidence>
<keyword evidence="8" id="KW-1185">Reference proteome</keyword>
<evidence type="ECO:0000256" key="5">
    <source>
        <dbReference type="ARBA" id="ARBA00023242"/>
    </source>
</evidence>
<feature type="region of interest" description="Disordered" evidence="6">
    <location>
        <begin position="1"/>
        <end position="20"/>
    </location>
</feature>
<proteinExistence type="inferred from homology"/>